<name>A0AA36NG69_9DINO</name>
<dbReference type="InterPro" id="IPR015433">
    <property type="entry name" value="PI3/4_kinase"/>
</dbReference>
<sequence>MPQSPSSLPDLADLESDATESVVESVFGNGWPDRGQFSLQEPEVEEEANGWEVVNIKSSRSSSFSESHDKGKNEEDLMVGCLDPSCEKIFGPGEQRLRCSLCGFFFCHRHLRKWPVIFSSDCPGNSFLDSLNLPKSNPVLLCSECRFELLPERLELTQLMEEILQLKKLPLAALKQKDDALIEYSATSSALDVFRERREDCAVYNRHGQLLALEASEVDSENFPLSVRWKVRASARQLLLRLLDQLRRSLRPWTDAERDWVFGLARELVEQDICWLAQIFRQTHWDRIREAKSCAELLERVHRDNKLPGREALQLLSTLGRNAFSAASVLGERPLGLLAVHAAHSIKAMGAAEVACCLELLLDAAHELGSAGATGGCRAILGPLLALAKEDAAPNRALCNEYFWALEARAEAMAQQRRETTTYADTWPSVALQELLKALPQDIELGLLRQHSWVRHLERGDYDCCKFEPAWGEERMFPLAVWPPYRSCLGLEFKPRKAESKSAPVIARCCFHDSTISETARVTSSAMRPSSREVALRRKSSGLLLKKDVGMHKEQQVGNTLRLLELYIWQDKELQKLLQDECLAFEDVRATYTIVMTGPGTAMLEFIDGARTLREVRTGTGLDRSVLGTVLLFSPGEKGTLLTFLRAHNGKPDLAKALARLSFTAAVSAVLSFVAGLGDRHHENFMVTVDGRLVHVDFGYALGREPLDSLLIHFAVQGGRPATTIQYDELFEALGSDLLDRIFWPVVRKAFLRVRQHPGLLAEMFYTALLKDRPKAKEKFWRDAQGFVARSCVTAMPTASAERFIHSLLLQCTRQERGAQLRDELKGLRLGEKTSEAVSKAWQKAGSGTRAAAGLAAEVVSGPAMHQVRSAAQHVAFDLMEGVRGLFETSRGVG</sequence>
<evidence type="ECO:0000256" key="2">
    <source>
        <dbReference type="ARBA" id="ARBA00022777"/>
    </source>
</evidence>
<protein>
    <recommendedName>
        <fullName evidence="3">PI3K/PI4K catalytic domain-containing protein</fullName>
    </recommendedName>
</protein>
<dbReference type="PANTHER" id="PTHR10048">
    <property type="entry name" value="PHOSPHATIDYLINOSITOL KINASE"/>
    <property type="match status" value="1"/>
</dbReference>
<evidence type="ECO:0000256" key="1">
    <source>
        <dbReference type="ARBA" id="ARBA00022679"/>
    </source>
</evidence>
<evidence type="ECO:0000259" key="3">
    <source>
        <dbReference type="PROSITE" id="PS50290"/>
    </source>
</evidence>
<dbReference type="AlphaFoldDB" id="A0AA36NG69"/>
<dbReference type="Pfam" id="PF00454">
    <property type="entry name" value="PI3_PI4_kinase"/>
    <property type="match status" value="1"/>
</dbReference>
<dbReference type="EMBL" id="CAUJNA010003438">
    <property type="protein sequence ID" value="CAJ1402021.1"/>
    <property type="molecule type" value="Genomic_DNA"/>
</dbReference>
<keyword evidence="5" id="KW-1185">Reference proteome</keyword>
<dbReference type="CDD" id="cd20335">
    <property type="entry name" value="BRcat_RBR"/>
    <property type="match status" value="1"/>
</dbReference>
<proteinExistence type="predicted"/>
<keyword evidence="1" id="KW-0808">Transferase</keyword>
<dbReference type="GO" id="GO:0048015">
    <property type="term" value="P:phosphatidylinositol-mediated signaling"/>
    <property type="evidence" value="ECO:0007669"/>
    <property type="project" value="TreeGrafter"/>
</dbReference>
<dbReference type="PANTHER" id="PTHR10048:SF7">
    <property type="entry name" value="PHOSPHATIDYLINOSITOL 3-KINASE CATALYTIC SUBUNIT TYPE 3"/>
    <property type="match status" value="1"/>
</dbReference>
<dbReference type="GO" id="GO:0000045">
    <property type="term" value="P:autophagosome assembly"/>
    <property type="evidence" value="ECO:0007669"/>
    <property type="project" value="TreeGrafter"/>
</dbReference>
<evidence type="ECO:0000313" key="4">
    <source>
        <dbReference type="EMBL" id="CAJ1402021.1"/>
    </source>
</evidence>
<gene>
    <name evidence="4" type="ORF">EVOR1521_LOCUS25010</name>
</gene>
<dbReference type="GO" id="GO:0006897">
    <property type="term" value="P:endocytosis"/>
    <property type="evidence" value="ECO:0007669"/>
    <property type="project" value="TreeGrafter"/>
</dbReference>
<dbReference type="GO" id="GO:0000407">
    <property type="term" value="C:phagophore assembly site"/>
    <property type="evidence" value="ECO:0007669"/>
    <property type="project" value="TreeGrafter"/>
</dbReference>
<reference evidence="4" key="1">
    <citation type="submission" date="2023-08" db="EMBL/GenBank/DDBJ databases">
        <authorList>
            <person name="Chen Y."/>
            <person name="Shah S."/>
            <person name="Dougan E. K."/>
            <person name="Thang M."/>
            <person name="Chan C."/>
        </authorList>
    </citation>
    <scope>NUCLEOTIDE SEQUENCE</scope>
</reference>
<comment type="caution">
    <text evidence="4">The sequence shown here is derived from an EMBL/GenBank/DDBJ whole genome shotgun (WGS) entry which is preliminary data.</text>
</comment>
<dbReference type="InterPro" id="IPR011009">
    <property type="entry name" value="Kinase-like_dom_sf"/>
</dbReference>
<dbReference type="GO" id="GO:0034271">
    <property type="term" value="C:phosphatidylinositol 3-kinase complex, class III, type I"/>
    <property type="evidence" value="ECO:0007669"/>
    <property type="project" value="TreeGrafter"/>
</dbReference>
<dbReference type="GO" id="GO:0005777">
    <property type="term" value="C:peroxisome"/>
    <property type="evidence" value="ECO:0007669"/>
    <property type="project" value="TreeGrafter"/>
</dbReference>
<feature type="domain" description="PI3K/PI4K catalytic" evidence="3">
    <location>
        <begin position="516"/>
        <end position="817"/>
    </location>
</feature>
<keyword evidence="2" id="KW-0418">Kinase</keyword>
<dbReference type="GO" id="GO:0034272">
    <property type="term" value="C:phosphatidylinositol 3-kinase complex, class III, type II"/>
    <property type="evidence" value="ECO:0007669"/>
    <property type="project" value="TreeGrafter"/>
</dbReference>
<organism evidence="4 5">
    <name type="scientific">Effrenium voratum</name>
    <dbReference type="NCBI Taxonomy" id="2562239"/>
    <lineage>
        <taxon>Eukaryota</taxon>
        <taxon>Sar</taxon>
        <taxon>Alveolata</taxon>
        <taxon>Dinophyceae</taxon>
        <taxon>Suessiales</taxon>
        <taxon>Symbiodiniaceae</taxon>
        <taxon>Effrenium</taxon>
    </lineage>
</organism>
<dbReference type="SMART" id="SM00146">
    <property type="entry name" value="PI3Kc"/>
    <property type="match status" value="1"/>
</dbReference>
<dbReference type="Proteomes" id="UP001178507">
    <property type="component" value="Unassembled WGS sequence"/>
</dbReference>
<dbReference type="InterPro" id="IPR000403">
    <property type="entry name" value="PI3/4_kinase_cat_dom"/>
</dbReference>
<dbReference type="PROSITE" id="PS50290">
    <property type="entry name" value="PI3_4_KINASE_3"/>
    <property type="match status" value="1"/>
</dbReference>
<evidence type="ECO:0000313" key="5">
    <source>
        <dbReference type="Proteomes" id="UP001178507"/>
    </source>
</evidence>
<dbReference type="GO" id="GO:0016303">
    <property type="term" value="F:1-phosphatidylinositol-3-kinase activity"/>
    <property type="evidence" value="ECO:0007669"/>
    <property type="project" value="TreeGrafter"/>
</dbReference>
<dbReference type="InterPro" id="IPR036940">
    <property type="entry name" value="PI3/4_kinase_cat_sf"/>
</dbReference>
<dbReference type="SUPFAM" id="SSF56112">
    <property type="entry name" value="Protein kinase-like (PK-like)"/>
    <property type="match status" value="1"/>
</dbReference>
<dbReference type="GO" id="GO:0005768">
    <property type="term" value="C:endosome"/>
    <property type="evidence" value="ECO:0007669"/>
    <property type="project" value="TreeGrafter"/>
</dbReference>
<accession>A0AA36NG69</accession>
<dbReference type="Gene3D" id="1.10.1070.11">
    <property type="entry name" value="Phosphatidylinositol 3-/4-kinase, catalytic domain"/>
    <property type="match status" value="1"/>
</dbReference>